<proteinExistence type="predicted"/>
<feature type="domain" description="Retrotransposon gag" evidence="2">
    <location>
        <begin position="166"/>
        <end position="241"/>
    </location>
</feature>
<evidence type="ECO:0000313" key="4">
    <source>
        <dbReference type="Proteomes" id="UP001190926"/>
    </source>
</evidence>
<organism evidence="3 4">
    <name type="scientific">Perilla frutescens var. hirtella</name>
    <name type="common">Perilla citriodora</name>
    <name type="synonym">Perilla setoyensis</name>
    <dbReference type="NCBI Taxonomy" id="608512"/>
    <lineage>
        <taxon>Eukaryota</taxon>
        <taxon>Viridiplantae</taxon>
        <taxon>Streptophyta</taxon>
        <taxon>Embryophyta</taxon>
        <taxon>Tracheophyta</taxon>
        <taxon>Spermatophyta</taxon>
        <taxon>Magnoliopsida</taxon>
        <taxon>eudicotyledons</taxon>
        <taxon>Gunneridae</taxon>
        <taxon>Pentapetalae</taxon>
        <taxon>asterids</taxon>
        <taxon>lamiids</taxon>
        <taxon>Lamiales</taxon>
        <taxon>Lamiaceae</taxon>
        <taxon>Nepetoideae</taxon>
        <taxon>Elsholtzieae</taxon>
        <taxon>Perilla</taxon>
    </lineage>
</organism>
<feature type="region of interest" description="Disordered" evidence="1">
    <location>
        <begin position="1"/>
        <end position="26"/>
    </location>
</feature>
<protein>
    <recommendedName>
        <fullName evidence="2">Retrotransposon gag domain-containing protein</fullName>
    </recommendedName>
</protein>
<dbReference type="AlphaFoldDB" id="A0AAD4JL17"/>
<keyword evidence="4" id="KW-1185">Reference proteome</keyword>
<dbReference type="InterPro" id="IPR005162">
    <property type="entry name" value="Retrotrans_gag_dom"/>
</dbReference>
<comment type="caution">
    <text evidence="3">The sequence shown here is derived from an EMBL/GenBank/DDBJ whole genome shotgun (WGS) entry which is preliminary data.</text>
</comment>
<feature type="compositionally biased region" description="Polar residues" evidence="1">
    <location>
        <begin position="492"/>
        <end position="510"/>
    </location>
</feature>
<accession>A0AAD4JL17</accession>
<dbReference type="GO" id="GO:0003676">
    <property type="term" value="F:nucleic acid binding"/>
    <property type="evidence" value="ECO:0007669"/>
    <property type="project" value="InterPro"/>
</dbReference>
<feature type="compositionally biased region" description="Low complexity" evidence="1">
    <location>
        <begin position="291"/>
        <end position="307"/>
    </location>
</feature>
<dbReference type="InterPro" id="IPR036875">
    <property type="entry name" value="Znf_CCHC_sf"/>
</dbReference>
<evidence type="ECO:0000259" key="2">
    <source>
        <dbReference type="Pfam" id="PF03732"/>
    </source>
</evidence>
<dbReference type="Proteomes" id="UP001190926">
    <property type="component" value="Unassembled WGS sequence"/>
</dbReference>
<feature type="region of interest" description="Disordered" evidence="1">
    <location>
        <begin position="67"/>
        <end position="87"/>
    </location>
</feature>
<feature type="region of interest" description="Disordered" evidence="1">
    <location>
        <begin position="455"/>
        <end position="510"/>
    </location>
</feature>
<dbReference type="GO" id="GO:0008270">
    <property type="term" value="F:zinc ion binding"/>
    <property type="evidence" value="ECO:0007669"/>
    <property type="project" value="InterPro"/>
</dbReference>
<dbReference type="SUPFAM" id="SSF57756">
    <property type="entry name" value="Retrovirus zinc finger-like domains"/>
    <property type="match status" value="1"/>
</dbReference>
<dbReference type="PANTHER" id="PTHR35046">
    <property type="entry name" value="ZINC KNUCKLE (CCHC-TYPE) FAMILY PROTEIN"/>
    <property type="match status" value="1"/>
</dbReference>
<feature type="compositionally biased region" description="Low complexity" evidence="1">
    <location>
        <begin position="14"/>
        <end position="26"/>
    </location>
</feature>
<evidence type="ECO:0000256" key="1">
    <source>
        <dbReference type="SAM" id="MobiDB-lite"/>
    </source>
</evidence>
<dbReference type="Pfam" id="PF03732">
    <property type="entry name" value="Retrotrans_gag"/>
    <property type="match status" value="1"/>
</dbReference>
<reference evidence="3 4" key="1">
    <citation type="journal article" date="2021" name="Nat. Commun.">
        <title>Incipient diploidization of the medicinal plant Perilla within 10,000 years.</title>
        <authorList>
            <person name="Zhang Y."/>
            <person name="Shen Q."/>
            <person name="Leng L."/>
            <person name="Zhang D."/>
            <person name="Chen S."/>
            <person name="Shi Y."/>
            <person name="Ning Z."/>
            <person name="Chen S."/>
        </authorList>
    </citation>
    <scope>NUCLEOTIDE SEQUENCE [LARGE SCALE GENOMIC DNA]</scope>
    <source>
        <strain evidence="4">cv. PC099</strain>
    </source>
</reference>
<sequence>MESRDGYNKTHNKAPASSSSHTDAASSIPQLWDAQYHHQELEHKLVSSLAKMMAQLELIAARIPVPPPVQDQHVQPEGAASEPARTNARVPQAQHHQLQVQFNDPYDRDAEEDYDPDSLLNNIKTSIPEFEGLHNPDLYLDWECKVEKIFDCYDFPEQKKERRRHERYPPVDTWEEMKGLMRGCFIPVHYERELEKKLNRIKQGTRSVEKYHKELKTALNRVGKQETLNATIIRYIEGMNPDIACEVELKNFTSTDEMVHYASILERQLREGRRRSHHSSAPVRPSWHKGTSFTSPFTPSTKPSRPRGQSGLPERRFDRSSPHANQNRARDIQCHKCQGWGHFQNQCPNRRVLFITEQNEIEPASEDEDQPTVDAKKEPEMPLVNSNEEDPELPHVNLVSIRNLSINREEEQPDQRENIFFTRVTIQDQTCLMIIDSRSVINAMSQELCKRGLELREQKRPPPQPGLPSTAPNRLRPPRRPPLLLLQPPKPSSNDSLMHGNSSGSAAKKD</sequence>
<dbReference type="PANTHER" id="PTHR35046:SF9">
    <property type="entry name" value="RNA-DIRECTED DNA POLYMERASE"/>
    <property type="match status" value="1"/>
</dbReference>
<name>A0AAD4JL17_PERFH</name>
<dbReference type="EMBL" id="SDAM02000032">
    <property type="protein sequence ID" value="KAH6835742.1"/>
    <property type="molecule type" value="Genomic_DNA"/>
</dbReference>
<evidence type="ECO:0000313" key="3">
    <source>
        <dbReference type="EMBL" id="KAH6835742.1"/>
    </source>
</evidence>
<gene>
    <name evidence="3" type="ORF">C2S53_002931</name>
</gene>
<feature type="region of interest" description="Disordered" evidence="1">
    <location>
        <begin position="269"/>
        <end position="329"/>
    </location>
</feature>